<keyword evidence="3" id="KW-1185">Reference proteome</keyword>
<dbReference type="Pfam" id="PF07693">
    <property type="entry name" value="KAP_NTPase"/>
    <property type="match status" value="1"/>
</dbReference>
<comment type="caution">
    <text evidence="2">The sequence shown here is derived from an EMBL/GenBank/DDBJ whole genome shotgun (WGS) entry which is preliminary data.</text>
</comment>
<dbReference type="Gene3D" id="3.40.50.300">
    <property type="entry name" value="P-loop containing nucleotide triphosphate hydrolases"/>
    <property type="match status" value="1"/>
</dbReference>
<evidence type="ECO:0000313" key="2">
    <source>
        <dbReference type="EMBL" id="MFC4904179.1"/>
    </source>
</evidence>
<evidence type="ECO:0000259" key="1">
    <source>
        <dbReference type="Pfam" id="PF07693"/>
    </source>
</evidence>
<dbReference type="PANTHER" id="PTHR22674:SF6">
    <property type="entry name" value="NTPASE KAP FAMILY P-LOOP DOMAIN-CONTAINING PROTEIN 1"/>
    <property type="match status" value="1"/>
</dbReference>
<dbReference type="RefSeq" id="WP_277552480.1">
    <property type="nucleotide sequence ID" value="NZ_JARAMH010000029.1"/>
</dbReference>
<sequence length="682" mass="76606">MKRKADEPIENTSEDLLSRADGAVKFAKRVLDFDLSRGLVVGVLGPWGSGKTSFLNMARPEMERNGATVLDYNPWMFSGADQLVESFFAELSAQLKVKPELEEISKNISKYGQAFSKWDWLPFVGPWIERGKGVGDLIVDLMELRSEGVVERRKKLQEVLEAAENPIVVVLDDIDRLSTSEIRDVFKLVRLTASFPYIVYVLSFDRARVEAALREDGIPGRDYLEKILQLAIDLPAVPESSLKLQTLNSLVETLSNLEWIDDVDRKSWPDVYSEIISPLVKNMRDVKRYAAAVEGTIESLGGQIALSDIMALEAIRTFLPDLYLGLQRHVPELTSTFDVWTRGQEDPELVRSIEKLLESNGDQEKLVRSTIMRLFPAASRHIGGPTYSDDYKRIWLRTRRVAHESNLRLYFEQMVGETLLAFNSAQNAWNLMSDSTAFASYLNGLPENQLGEVVESLKSYEDLFEERHVIPGVTGLVNQISRIPDNNSGFFTFDGDIVVGQVVYALLEIVENEEKRTDMVQAILSGVTTLSGKLDVIETVGHHLNSGHGLVSEAVATDLKKSWRAEVRATPPDELAKEYNLLQVAVNARNSVPGEQTFILPAESKVTFTLLQSAHSQSRSQTVGNRAIDVTDRLAWDTLVALMEHEYVLKLRIDSAREEFGEDAPDLFALADRYLSGWRPPR</sequence>
<name>A0ABV9TJR8_9MICC</name>
<organism evidence="2 3">
    <name type="scientific">Kocuria oceani</name>
    <dbReference type="NCBI Taxonomy" id="988827"/>
    <lineage>
        <taxon>Bacteria</taxon>
        <taxon>Bacillati</taxon>
        <taxon>Actinomycetota</taxon>
        <taxon>Actinomycetes</taxon>
        <taxon>Micrococcales</taxon>
        <taxon>Micrococcaceae</taxon>
        <taxon>Kocuria</taxon>
    </lineage>
</organism>
<dbReference type="PANTHER" id="PTHR22674">
    <property type="entry name" value="NTPASE, KAP FAMILY P-LOOP DOMAIN-CONTAINING 1"/>
    <property type="match status" value="1"/>
</dbReference>
<dbReference type="InterPro" id="IPR027417">
    <property type="entry name" value="P-loop_NTPase"/>
</dbReference>
<protein>
    <submittedName>
        <fullName evidence="2">P-loop NTPase fold protein</fullName>
    </submittedName>
</protein>
<proteinExistence type="predicted"/>
<reference evidence="3" key="1">
    <citation type="journal article" date="2019" name="Int. J. Syst. Evol. Microbiol.">
        <title>The Global Catalogue of Microorganisms (GCM) 10K type strain sequencing project: providing services to taxonomists for standard genome sequencing and annotation.</title>
        <authorList>
            <consortium name="The Broad Institute Genomics Platform"/>
            <consortium name="The Broad Institute Genome Sequencing Center for Infectious Disease"/>
            <person name="Wu L."/>
            <person name="Ma J."/>
        </authorList>
    </citation>
    <scope>NUCLEOTIDE SEQUENCE [LARGE SCALE GENOMIC DNA]</scope>
    <source>
        <strain evidence="3">CGMCC 4.6946</strain>
    </source>
</reference>
<dbReference type="InterPro" id="IPR011646">
    <property type="entry name" value="KAP_P-loop"/>
</dbReference>
<accession>A0ABV9TJR8</accession>
<dbReference type="Proteomes" id="UP001595797">
    <property type="component" value="Unassembled WGS sequence"/>
</dbReference>
<dbReference type="SUPFAM" id="SSF52540">
    <property type="entry name" value="P-loop containing nucleoside triphosphate hydrolases"/>
    <property type="match status" value="1"/>
</dbReference>
<gene>
    <name evidence="2" type="ORF">ACFPCS_11445</name>
</gene>
<evidence type="ECO:0000313" key="3">
    <source>
        <dbReference type="Proteomes" id="UP001595797"/>
    </source>
</evidence>
<feature type="domain" description="KAP NTPase" evidence="1">
    <location>
        <begin position="24"/>
        <end position="294"/>
    </location>
</feature>
<dbReference type="EMBL" id="JBHSIW010000014">
    <property type="protein sequence ID" value="MFC4904179.1"/>
    <property type="molecule type" value="Genomic_DNA"/>
</dbReference>
<dbReference type="InterPro" id="IPR052754">
    <property type="entry name" value="NTPase_KAP_P-loop"/>
</dbReference>